<dbReference type="AlphaFoldDB" id="A0AAD5VYB0"/>
<reference evidence="2" key="1">
    <citation type="submission" date="2022-07" db="EMBL/GenBank/DDBJ databases">
        <title>Genome Sequence of Leucocoprinus birnbaumii.</title>
        <authorList>
            <person name="Buettner E."/>
        </authorList>
    </citation>
    <scope>NUCLEOTIDE SEQUENCE</scope>
    <source>
        <strain evidence="2">VT141</strain>
    </source>
</reference>
<evidence type="ECO:0000256" key="1">
    <source>
        <dbReference type="SAM" id="MobiDB-lite"/>
    </source>
</evidence>
<feature type="compositionally biased region" description="Acidic residues" evidence="1">
    <location>
        <begin position="86"/>
        <end position="103"/>
    </location>
</feature>
<feature type="compositionally biased region" description="Polar residues" evidence="1">
    <location>
        <begin position="16"/>
        <end position="31"/>
    </location>
</feature>
<feature type="region of interest" description="Disordered" evidence="1">
    <location>
        <begin position="71"/>
        <end position="166"/>
    </location>
</feature>
<organism evidence="2 3">
    <name type="scientific">Leucocoprinus birnbaumii</name>
    <dbReference type="NCBI Taxonomy" id="56174"/>
    <lineage>
        <taxon>Eukaryota</taxon>
        <taxon>Fungi</taxon>
        <taxon>Dikarya</taxon>
        <taxon>Basidiomycota</taxon>
        <taxon>Agaricomycotina</taxon>
        <taxon>Agaricomycetes</taxon>
        <taxon>Agaricomycetidae</taxon>
        <taxon>Agaricales</taxon>
        <taxon>Agaricineae</taxon>
        <taxon>Agaricaceae</taxon>
        <taxon>Leucocoprinus</taxon>
    </lineage>
</organism>
<dbReference type="EMBL" id="JANIEX010000198">
    <property type="protein sequence ID" value="KAJ3571173.1"/>
    <property type="molecule type" value="Genomic_DNA"/>
</dbReference>
<dbReference type="Proteomes" id="UP001213000">
    <property type="component" value="Unassembled WGS sequence"/>
</dbReference>
<accession>A0AAD5VYB0</accession>
<evidence type="ECO:0000313" key="2">
    <source>
        <dbReference type="EMBL" id="KAJ3571173.1"/>
    </source>
</evidence>
<feature type="compositionally biased region" description="Basic and acidic residues" evidence="1">
    <location>
        <begin position="119"/>
        <end position="128"/>
    </location>
</feature>
<sequence>MVGMWATNKRGRAIQPQASGSQLAVLSSSKAVQGKPKRTSKQPVEEHLQAAARLQDCAVEKTAKQLGKKITQIVDEDLGQGRSNDEYSDSSEDELSESDSDELENNKPDTLLRKKKGGKVGEKGKELQKQILWRTRKQKLEVEEEEEEDSTSDGSDAGKLHHSGKKTKLTQYATGLIQAYKKGGLVHPLAGKKHKNTKALAHVATEEPGVVAPGGISNDNNDNIETICCGKIVSIVKIDHIHITDN</sequence>
<name>A0AAD5VYB0_9AGAR</name>
<protein>
    <submittedName>
        <fullName evidence="2">Uncharacterized protein</fullName>
    </submittedName>
</protein>
<gene>
    <name evidence="2" type="ORF">NP233_g3928</name>
</gene>
<proteinExistence type="predicted"/>
<feature type="region of interest" description="Disordered" evidence="1">
    <location>
        <begin position="1"/>
        <end position="47"/>
    </location>
</feature>
<evidence type="ECO:0000313" key="3">
    <source>
        <dbReference type="Proteomes" id="UP001213000"/>
    </source>
</evidence>
<comment type="caution">
    <text evidence="2">The sequence shown here is derived from an EMBL/GenBank/DDBJ whole genome shotgun (WGS) entry which is preliminary data.</text>
</comment>
<keyword evidence="3" id="KW-1185">Reference proteome</keyword>
<feature type="compositionally biased region" description="Acidic residues" evidence="1">
    <location>
        <begin position="142"/>
        <end position="151"/>
    </location>
</feature>